<protein>
    <recommendedName>
        <fullName evidence="2">Mediator of RNA polymerase II transcription subunit 25</fullName>
    </recommendedName>
</protein>
<feature type="region of interest" description="Disordered" evidence="3">
    <location>
        <begin position="831"/>
        <end position="853"/>
    </location>
</feature>
<reference evidence="5 6" key="1">
    <citation type="journal article" date="2011" name="Science">
        <title>The Selaginella genome identifies genetic changes associated with the evolution of vascular plants.</title>
        <authorList>
            <person name="Banks J.A."/>
            <person name="Nishiyama T."/>
            <person name="Hasebe M."/>
            <person name="Bowman J.L."/>
            <person name="Gribskov M."/>
            <person name="dePamphilis C."/>
            <person name="Albert V.A."/>
            <person name="Aono N."/>
            <person name="Aoyama T."/>
            <person name="Ambrose B.A."/>
            <person name="Ashton N.W."/>
            <person name="Axtell M.J."/>
            <person name="Barker E."/>
            <person name="Barker M.S."/>
            <person name="Bennetzen J.L."/>
            <person name="Bonawitz N.D."/>
            <person name="Chapple C."/>
            <person name="Cheng C."/>
            <person name="Correa L.G."/>
            <person name="Dacre M."/>
            <person name="DeBarry J."/>
            <person name="Dreyer I."/>
            <person name="Elias M."/>
            <person name="Engstrom E.M."/>
            <person name="Estelle M."/>
            <person name="Feng L."/>
            <person name="Finet C."/>
            <person name="Floyd S.K."/>
            <person name="Frommer W.B."/>
            <person name="Fujita T."/>
            <person name="Gramzow L."/>
            <person name="Gutensohn M."/>
            <person name="Harholt J."/>
            <person name="Hattori M."/>
            <person name="Heyl A."/>
            <person name="Hirai T."/>
            <person name="Hiwatashi Y."/>
            <person name="Ishikawa M."/>
            <person name="Iwata M."/>
            <person name="Karol K.G."/>
            <person name="Koehler B."/>
            <person name="Kolukisaoglu U."/>
            <person name="Kubo M."/>
            <person name="Kurata T."/>
            <person name="Lalonde S."/>
            <person name="Li K."/>
            <person name="Li Y."/>
            <person name="Litt A."/>
            <person name="Lyons E."/>
            <person name="Manning G."/>
            <person name="Maruyama T."/>
            <person name="Michael T.P."/>
            <person name="Mikami K."/>
            <person name="Miyazaki S."/>
            <person name="Morinaga S."/>
            <person name="Murata T."/>
            <person name="Mueller-Roeber B."/>
            <person name="Nelson D.R."/>
            <person name="Obara M."/>
            <person name="Oguri Y."/>
            <person name="Olmstead R.G."/>
            <person name="Onodera N."/>
            <person name="Petersen B.L."/>
            <person name="Pils B."/>
            <person name="Prigge M."/>
            <person name="Rensing S.A."/>
            <person name="Riano-Pachon D.M."/>
            <person name="Roberts A.W."/>
            <person name="Sato Y."/>
            <person name="Scheller H.V."/>
            <person name="Schulz B."/>
            <person name="Schulz C."/>
            <person name="Shakirov E.V."/>
            <person name="Shibagaki N."/>
            <person name="Shinohara N."/>
            <person name="Shippen D.E."/>
            <person name="Soerensen I."/>
            <person name="Sotooka R."/>
            <person name="Sugimoto N."/>
            <person name="Sugita M."/>
            <person name="Sumikawa N."/>
            <person name="Tanurdzic M."/>
            <person name="Theissen G."/>
            <person name="Ulvskov P."/>
            <person name="Wakazuki S."/>
            <person name="Weng J.K."/>
            <person name="Willats W.W."/>
            <person name="Wipf D."/>
            <person name="Wolf P.G."/>
            <person name="Yang L."/>
            <person name="Zimmer A.D."/>
            <person name="Zhu Q."/>
            <person name="Mitros T."/>
            <person name="Hellsten U."/>
            <person name="Loque D."/>
            <person name="Otillar R."/>
            <person name="Salamov A."/>
            <person name="Schmutz J."/>
            <person name="Shapiro H."/>
            <person name="Lindquist E."/>
            <person name="Lucas S."/>
            <person name="Rokhsar D."/>
            <person name="Grigoriev I.V."/>
        </authorList>
    </citation>
    <scope>NUCLEOTIDE SEQUENCE [LARGE SCALE GENOMIC DNA]</scope>
</reference>
<dbReference type="KEGG" id="smo:SELMODRAFT_440592"/>
<sequence>MATSSSAGPPSSGSGVTAQQPQAQYLVLAVEATAALGPSWPLLRSEYLDKIARAFYGQDGNVQKDNGATLEMALVVFRGHDSYSGCLLQRSGWTPSLELFQLWLSSIDFSGGGFGEVAVAEGLAEALVMCCPTTQPPSNQACQRHCILVAASNPHRLQTPVPHPPLSTGADAKPDHWWLADAEAVARAFSQCHISLSVVCPRQLPSLKNLYSVAKQNPRASDPSNEIAKHTQHLVLISESFLEARNCLRRVTQAPALAAAVSMPPSPTSVKVEQQAAAPLTVQTTQPVPATAVPSVSTGTVPTTSGRQSQIMSNGNIPTSTVKIEHVSTSGPLSYGSPPMANTSMAAVSLPIQSSGATSAMSQEVLRPPLGSDSSTAVQDFKSINTNTLQSHRPVPAASVLNQIRQGAGSAAVSSILSAGSLAVGQAGMGITQPVSQPASLAHGLSGDAGSASLGPVQGNANTSSILPSNAPAGMMQPASMPSGLPPVASTVGMAQSLQAANPLVVGGQSVQGAGLGMPHSSIAAPSNSVGSAPNAGVLLPMSQPGQNPATGNAGVSHLVSNGVATTPPQQPANTKYTKLWQGTLAGQRHGKPVPICSLEGYRQISSPETLAADWPLTMQIVRLIPQDYMSNREYQGKAELLVFRPLNQHGFLQQLADKKLCAVIQLPSQTLLLASADKPQRMIGMLFPGDTVVFKPQGQNPQPGAPNFSHGGFPPTAQQSKPPQMMPGGSQMPMAGSGGTQIPGQNVHASVMVAITNSISIAAIPLLTSAGRIPKRAIYLAMIIVVLTTSLSLCLEAKLTADVGVSRDFGCVDWSLASREAIKQRSLVPLASHGPTGGARPPQEHQLPRQLRSRSMPRGALLADLQTFERKASSVGAARGYTQAAGRSPISPAFGLSADNFLLYEVVTTNGELAAANECRDPFWALGGVVVAATLKTHPELPLGHRQERAELPGWATSSDLSRYSTFQRSLEPLRRGLTWSTLVDHFFFLRGELRRHLRWEPFSGFQADPARDPLELLLSPLDELGRGCYRVSGMKLREISQVQTSC</sequence>
<dbReference type="PANTHER" id="PTHR12433:SF11">
    <property type="entry name" value="MEDIATOR OF RNA POLYMERASE II TRANSCRIPTION SUBUNIT 25"/>
    <property type="match status" value="1"/>
</dbReference>
<dbReference type="Pfam" id="PF11265">
    <property type="entry name" value="Med25_VWA"/>
    <property type="match status" value="1"/>
</dbReference>
<dbReference type="SUPFAM" id="SSF56176">
    <property type="entry name" value="FAD-binding/transporter-associated domain-like"/>
    <property type="match status" value="1"/>
</dbReference>
<dbReference type="AlphaFoldDB" id="D8RCU1"/>
<evidence type="ECO:0000256" key="3">
    <source>
        <dbReference type="SAM" id="MobiDB-lite"/>
    </source>
</evidence>
<organism evidence="6">
    <name type="scientific">Selaginella moellendorffii</name>
    <name type="common">Spikemoss</name>
    <dbReference type="NCBI Taxonomy" id="88036"/>
    <lineage>
        <taxon>Eukaryota</taxon>
        <taxon>Viridiplantae</taxon>
        <taxon>Streptophyta</taxon>
        <taxon>Embryophyta</taxon>
        <taxon>Tracheophyta</taxon>
        <taxon>Lycopodiopsida</taxon>
        <taxon>Selaginellales</taxon>
        <taxon>Selaginellaceae</taxon>
        <taxon>Selaginella</taxon>
    </lineage>
</organism>
<feature type="compositionally biased region" description="Low complexity" evidence="3">
    <location>
        <begin position="698"/>
        <end position="708"/>
    </location>
</feature>
<feature type="region of interest" description="Disordered" evidence="3">
    <location>
        <begin position="291"/>
        <end position="316"/>
    </location>
</feature>
<dbReference type="EMBL" id="GL377576">
    <property type="protein sequence ID" value="EFJ30197.1"/>
    <property type="molecule type" value="Genomic_DNA"/>
</dbReference>
<comment type="similarity">
    <text evidence="1">Belongs to the Mediator complex subunit 25 family.</text>
</comment>
<keyword evidence="6" id="KW-1185">Reference proteome</keyword>
<dbReference type="eggNOG" id="ENOG502QR8W">
    <property type="taxonomic scope" value="Eukaryota"/>
</dbReference>
<gene>
    <name evidence="5" type="primary">PFT1A-1</name>
    <name evidence="5" type="ORF">SELMODRAFT_440592</name>
</gene>
<dbReference type="InterPro" id="IPR021419">
    <property type="entry name" value="Mediator_Med25_VWA"/>
</dbReference>
<evidence type="ECO:0000313" key="6">
    <source>
        <dbReference type="Proteomes" id="UP000001514"/>
    </source>
</evidence>
<evidence type="ECO:0000259" key="4">
    <source>
        <dbReference type="Pfam" id="PF11265"/>
    </source>
</evidence>
<dbReference type="Gene3D" id="3.30.465.10">
    <property type="match status" value="1"/>
</dbReference>
<evidence type="ECO:0000256" key="1">
    <source>
        <dbReference type="ARBA" id="ARBA00009102"/>
    </source>
</evidence>
<dbReference type="PANTHER" id="PTHR12433">
    <property type="entry name" value="MEDIATOR OF RNA POLYMERASE II TRANSCRIPTION SUBUNIT 25"/>
    <property type="match status" value="1"/>
</dbReference>
<dbReference type="GO" id="GO:0016592">
    <property type="term" value="C:mediator complex"/>
    <property type="evidence" value="ECO:0000318"/>
    <property type="project" value="GO_Central"/>
</dbReference>
<name>D8RCU1_SELML</name>
<dbReference type="Gramene" id="EFJ30197">
    <property type="protein sequence ID" value="EFJ30197"/>
    <property type="gene ID" value="SELMODRAFT_440592"/>
</dbReference>
<dbReference type="HOGENOM" id="CLU_010796_0_0_1"/>
<feature type="compositionally biased region" description="Low complexity" evidence="3">
    <location>
        <begin position="291"/>
        <end position="306"/>
    </location>
</feature>
<dbReference type="GO" id="GO:0045944">
    <property type="term" value="P:positive regulation of transcription by RNA polymerase II"/>
    <property type="evidence" value="ECO:0000318"/>
    <property type="project" value="GO_Central"/>
</dbReference>
<dbReference type="InParanoid" id="D8RCU1"/>
<dbReference type="InterPro" id="IPR016169">
    <property type="entry name" value="FAD-bd_PCMH_sub2"/>
</dbReference>
<dbReference type="GO" id="GO:0050660">
    <property type="term" value="F:flavin adenine dinucleotide binding"/>
    <property type="evidence" value="ECO:0007669"/>
    <property type="project" value="InterPro"/>
</dbReference>
<dbReference type="STRING" id="88036.D8RCU1"/>
<dbReference type="InterPro" id="IPR036318">
    <property type="entry name" value="FAD-bd_PCMH-like_sf"/>
</dbReference>
<dbReference type="GO" id="GO:0005667">
    <property type="term" value="C:transcription regulator complex"/>
    <property type="evidence" value="ECO:0000318"/>
    <property type="project" value="GO_Central"/>
</dbReference>
<accession>D8RCU1</accession>
<evidence type="ECO:0000313" key="5">
    <source>
        <dbReference type="EMBL" id="EFJ30197.1"/>
    </source>
</evidence>
<dbReference type="FunCoup" id="D8RCU1">
    <property type="interactions" value="783"/>
</dbReference>
<evidence type="ECO:0000256" key="2">
    <source>
        <dbReference type="ARBA" id="ARBA00019694"/>
    </source>
</evidence>
<proteinExistence type="inferred from homology"/>
<dbReference type="Proteomes" id="UP000001514">
    <property type="component" value="Unassembled WGS sequence"/>
</dbReference>
<feature type="region of interest" description="Disordered" evidence="3">
    <location>
        <begin position="698"/>
        <end position="731"/>
    </location>
</feature>
<feature type="domain" description="Mediator of RNA polymerase II transcription subunit 25 von Willebrand factor type A" evidence="4">
    <location>
        <begin position="21"/>
        <end position="239"/>
    </location>
</feature>
<feature type="compositionally biased region" description="Polar residues" evidence="3">
    <location>
        <begin position="307"/>
        <end position="316"/>
    </location>
</feature>